<keyword evidence="1" id="KW-0472">Membrane</keyword>
<keyword evidence="1" id="KW-1133">Transmembrane helix</keyword>
<feature type="transmembrane region" description="Helical" evidence="1">
    <location>
        <begin position="87"/>
        <end position="111"/>
    </location>
</feature>
<feature type="transmembrane region" description="Helical" evidence="1">
    <location>
        <begin position="206"/>
        <end position="230"/>
    </location>
</feature>
<organism evidence="2 3">
    <name type="scientific">Exiguobacterium mexicanum</name>
    <dbReference type="NCBI Taxonomy" id="340146"/>
    <lineage>
        <taxon>Bacteria</taxon>
        <taxon>Bacillati</taxon>
        <taxon>Bacillota</taxon>
        <taxon>Bacilli</taxon>
        <taxon>Bacillales</taxon>
        <taxon>Bacillales Family XII. Incertae Sedis</taxon>
        <taxon>Exiguobacterium</taxon>
    </lineage>
</organism>
<proteinExistence type="predicted"/>
<dbReference type="PANTHER" id="PTHR39177:SF1">
    <property type="entry name" value="ABC TRANSPORTER PERMEASE YTRC-RELATED"/>
    <property type="match status" value="1"/>
</dbReference>
<dbReference type="InterPro" id="IPR023264">
    <property type="entry name" value="ABC_transptr_acetoin_YtrC/YtrD"/>
</dbReference>
<dbReference type="Pfam" id="PF12679">
    <property type="entry name" value="ABC2_membrane_2"/>
    <property type="match status" value="1"/>
</dbReference>
<feature type="transmembrane region" description="Helical" evidence="1">
    <location>
        <begin position="173"/>
        <end position="194"/>
    </location>
</feature>
<name>A0ABT7MJJ2_9BACL</name>
<keyword evidence="3" id="KW-1185">Reference proteome</keyword>
<feature type="transmembrane region" description="Helical" evidence="1">
    <location>
        <begin position="277"/>
        <end position="298"/>
    </location>
</feature>
<keyword evidence="1" id="KW-0812">Transmembrane</keyword>
<dbReference type="EMBL" id="JASWER010000001">
    <property type="protein sequence ID" value="MDL5375560.1"/>
    <property type="molecule type" value="Genomic_DNA"/>
</dbReference>
<dbReference type="PRINTS" id="PR02026">
    <property type="entry name" value="YTRCYTRDABC"/>
</dbReference>
<accession>A0ABT7MJJ2</accession>
<feature type="transmembrane region" description="Helical" evidence="1">
    <location>
        <begin position="346"/>
        <end position="364"/>
    </location>
</feature>
<dbReference type="PANTHER" id="PTHR39177">
    <property type="entry name" value="ABC TRANSPORTER PERMEASE YTRC-RELATED"/>
    <property type="match status" value="1"/>
</dbReference>
<evidence type="ECO:0000256" key="1">
    <source>
        <dbReference type="SAM" id="Phobius"/>
    </source>
</evidence>
<sequence length="377" mass="42725">MSFKVLLKKDWKQVSILWMLLVFLGVIAFTVPVWSQMQYFDQELRNIQENPGEYADWIEGDASDMSVRDFFNENNGTGYWIGDLQTLMPMGGVLFVFVIFGALMASVLIGTERNSQMSDFTMSLPFTRTQLYISKWLIGTIGIIVSSVLGGTLMILLIHFSDYAFLMEGSTNRVIALIVLWMLSGISFFSAALWMGSFGGESISQVIWTVIALIFPFGIIALVQGSFFAIGQRYDSTYQVFDGLYQSIYLRVLSPISNLVNVDMYQYFTNQAEWQKFIAIAPWSALAFIVLSFGLGLWMFNRAPQENNGRFFMFSNWLWLIHIIMVLCFGMLGGIILATFGIYPGIGLYTVGFLIGGFIAHLLAKRLLYRFNLKLKS</sequence>
<evidence type="ECO:0000313" key="2">
    <source>
        <dbReference type="EMBL" id="MDL5375560.1"/>
    </source>
</evidence>
<protein>
    <submittedName>
        <fullName evidence="2">ABC transporter permease subunit</fullName>
    </submittedName>
</protein>
<dbReference type="InterPro" id="IPR053046">
    <property type="entry name" value="ABC-5_transporter"/>
</dbReference>
<feature type="transmembrane region" description="Helical" evidence="1">
    <location>
        <begin position="16"/>
        <end position="35"/>
    </location>
</feature>
<feature type="transmembrane region" description="Helical" evidence="1">
    <location>
        <begin position="132"/>
        <end position="161"/>
    </location>
</feature>
<evidence type="ECO:0000313" key="3">
    <source>
        <dbReference type="Proteomes" id="UP001230807"/>
    </source>
</evidence>
<dbReference type="Proteomes" id="UP001230807">
    <property type="component" value="Unassembled WGS sequence"/>
</dbReference>
<feature type="transmembrane region" description="Helical" evidence="1">
    <location>
        <begin position="319"/>
        <end position="340"/>
    </location>
</feature>
<comment type="caution">
    <text evidence="2">The sequence shown here is derived from an EMBL/GenBank/DDBJ whole genome shotgun (WGS) entry which is preliminary data.</text>
</comment>
<dbReference type="RefSeq" id="WP_214832480.1">
    <property type="nucleotide sequence ID" value="NZ_CP183077.1"/>
</dbReference>
<reference evidence="2 3" key="1">
    <citation type="submission" date="2023-06" db="EMBL/GenBank/DDBJ databases">
        <title>Influencing factors and mechanism of Cr(VI) reduction by facultative anaerobic Exiguobacterium sp. PY14.</title>
        <authorList>
            <person name="Zou L."/>
        </authorList>
    </citation>
    <scope>NUCLEOTIDE SEQUENCE [LARGE SCALE GENOMIC DNA]</scope>
    <source>
        <strain evidence="2 3">PY14</strain>
    </source>
</reference>
<gene>
    <name evidence="2" type="ORF">QR695_00925</name>
</gene>